<dbReference type="SUPFAM" id="SSF46785">
    <property type="entry name" value="Winged helix' DNA-binding domain"/>
    <property type="match status" value="1"/>
</dbReference>
<dbReference type="GO" id="GO:0000978">
    <property type="term" value="F:RNA polymerase II cis-regulatory region sequence-specific DNA binding"/>
    <property type="evidence" value="ECO:0007669"/>
    <property type="project" value="TreeGrafter"/>
</dbReference>
<dbReference type="PROSITE" id="PS51526">
    <property type="entry name" value="RFX_DBD"/>
    <property type="match status" value="1"/>
</dbReference>
<dbReference type="GO" id="GO:0000981">
    <property type="term" value="F:DNA-binding transcription factor activity, RNA polymerase II-specific"/>
    <property type="evidence" value="ECO:0007669"/>
    <property type="project" value="TreeGrafter"/>
</dbReference>
<dbReference type="FunFam" id="1.10.10.10:FF:000017">
    <property type="entry name" value="transcription factor RFX3 isoform X1"/>
    <property type="match status" value="1"/>
</dbReference>
<dbReference type="InterPro" id="IPR036388">
    <property type="entry name" value="WH-like_DNA-bd_sf"/>
</dbReference>
<dbReference type="InterPro" id="IPR039779">
    <property type="entry name" value="RFX-like"/>
</dbReference>
<proteinExistence type="predicted"/>
<reference evidence="7" key="1">
    <citation type="submission" date="2021-02" db="EMBL/GenBank/DDBJ databases">
        <authorList>
            <person name="Nowell W R."/>
        </authorList>
    </citation>
    <scope>NUCLEOTIDE SEQUENCE</scope>
</reference>
<evidence type="ECO:0000256" key="1">
    <source>
        <dbReference type="ARBA" id="ARBA00004123"/>
    </source>
</evidence>
<keyword evidence="5" id="KW-0539">Nucleus</keyword>
<dbReference type="Proteomes" id="UP000676336">
    <property type="component" value="Unassembled WGS sequence"/>
</dbReference>
<dbReference type="Pfam" id="PF02257">
    <property type="entry name" value="RFX_DNA_binding"/>
    <property type="match status" value="1"/>
</dbReference>
<dbReference type="InterPro" id="IPR036390">
    <property type="entry name" value="WH_DNA-bd_sf"/>
</dbReference>
<gene>
    <name evidence="7" type="ORF">SMN809_LOCUS8662</name>
</gene>
<sequence>MSSDQLIERWCKDHATPTTVQWLVDNFEPAEGSSIRRSILYNFYLEHCLGLKVEALNPASFGKLIHSVFLGLKTRRLGTRGNSKYHYYGIQVKSSSPLIKQIPFDGDLLLLSNTHQDFDNQSIHLNMSPNEHIFSPISTSMNNSNNNNNNNNSSNEFLSPNDSLLLSNDRICTIPFILDQIRLFYSKFYQTIIDSYFPNVLTSLTQTTIEAIRTIANNISYWLIHAIEHVYDPLKITLIQYTQAFSSILLRYTSLNHLSLTVHTMFLQSSRLITMSNDLTHINFNDLHEQINWLIECDLNLFIKIEQCFKNLFQCQTMLTIHNWTTFIDTLLDDHLILYNNAKEYIYNARQFLLKTNFYCSLILRELTLHYGTSLGSFHLLQLFIEEYLYYRIEQKISYYLNQSVINLVIENLNNEQQQQQQKYIMNKNYQYFFNDDDIDDDFESLSDDFNDPRNILKPLSPVQIDDFILPHGTVTDSFSYIFEDLQPLSNELF</sequence>
<comment type="subcellular location">
    <subcellularLocation>
        <location evidence="1">Nucleus</location>
    </subcellularLocation>
</comment>
<organism evidence="7 8">
    <name type="scientific">Rotaria magnacalcarata</name>
    <dbReference type="NCBI Taxonomy" id="392030"/>
    <lineage>
        <taxon>Eukaryota</taxon>
        <taxon>Metazoa</taxon>
        <taxon>Spiralia</taxon>
        <taxon>Gnathifera</taxon>
        <taxon>Rotifera</taxon>
        <taxon>Eurotatoria</taxon>
        <taxon>Bdelloidea</taxon>
        <taxon>Philodinida</taxon>
        <taxon>Philodinidae</taxon>
        <taxon>Rotaria</taxon>
    </lineage>
</organism>
<dbReference type="EMBL" id="CAJOBI010002692">
    <property type="protein sequence ID" value="CAF3939816.1"/>
    <property type="molecule type" value="Genomic_DNA"/>
</dbReference>
<evidence type="ECO:0000256" key="3">
    <source>
        <dbReference type="ARBA" id="ARBA00023125"/>
    </source>
</evidence>
<accession>A0A8S2M5I1</accession>
<keyword evidence="2" id="KW-0805">Transcription regulation</keyword>
<dbReference type="Gene3D" id="1.10.10.10">
    <property type="entry name" value="Winged helix-like DNA-binding domain superfamily/Winged helix DNA-binding domain"/>
    <property type="match status" value="1"/>
</dbReference>
<dbReference type="InterPro" id="IPR003150">
    <property type="entry name" value="DNA-bd_RFX"/>
</dbReference>
<evidence type="ECO:0000259" key="6">
    <source>
        <dbReference type="PROSITE" id="PS51526"/>
    </source>
</evidence>
<protein>
    <recommendedName>
        <fullName evidence="6">RFX-type winged-helix domain-containing protein</fullName>
    </recommendedName>
</protein>
<dbReference type="Pfam" id="PF25340">
    <property type="entry name" value="BCD_RFX"/>
    <property type="match status" value="1"/>
</dbReference>
<name>A0A8S2M5I1_9BILA</name>
<evidence type="ECO:0000256" key="2">
    <source>
        <dbReference type="ARBA" id="ARBA00023015"/>
    </source>
</evidence>
<dbReference type="GO" id="GO:0005634">
    <property type="term" value="C:nucleus"/>
    <property type="evidence" value="ECO:0007669"/>
    <property type="project" value="UniProtKB-SubCell"/>
</dbReference>
<dbReference type="InterPro" id="IPR057321">
    <property type="entry name" value="RFX1-4/6/8-like_BCD"/>
</dbReference>
<dbReference type="PANTHER" id="PTHR12619:SF33">
    <property type="entry name" value="RFX, ISOFORM H"/>
    <property type="match status" value="1"/>
</dbReference>
<evidence type="ECO:0000313" key="8">
    <source>
        <dbReference type="Proteomes" id="UP000676336"/>
    </source>
</evidence>
<dbReference type="AlphaFoldDB" id="A0A8S2M5I1"/>
<keyword evidence="3" id="KW-0238">DNA-binding</keyword>
<feature type="domain" description="RFX-type winged-helix" evidence="6">
    <location>
        <begin position="19"/>
        <end position="94"/>
    </location>
</feature>
<keyword evidence="4" id="KW-0804">Transcription</keyword>
<dbReference type="PANTHER" id="PTHR12619">
    <property type="entry name" value="RFX TRANSCRIPTION FACTOR FAMILY"/>
    <property type="match status" value="1"/>
</dbReference>
<evidence type="ECO:0000256" key="5">
    <source>
        <dbReference type="ARBA" id="ARBA00023242"/>
    </source>
</evidence>
<evidence type="ECO:0000313" key="7">
    <source>
        <dbReference type="EMBL" id="CAF3939816.1"/>
    </source>
</evidence>
<evidence type="ECO:0000256" key="4">
    <source>
        <dbReference type="ARBA" id="ARBA00023163"/>
    </source>
</evidence>
<comment type="caution">
    <text evidence="7">The sequence shown here is derived from an EMBL/GenBank/DDBJ whole genome shotgun (WGS) entry which is preliminary data.</text>
</comment>